<feature type="transmembrane region" description="Helical" evidence="19">
    <location>
        <begin position="125"/>
        <end position="145"/>
    </location>
</feature>
<feature type="transmembrane region" description="Helical" evidence="19">
    <location>
        <begin position="75"/>
        <end position="94"/>
    </location>
</feature>
<comment type="subcellular location">
    <subcellularLocation>
        <location evidence="2 19">Cell membrane</location>
        <topology evidence="2 19">Multi-pass membrane protein</topology>
    </subcellularLocation>
</comment>
<dbReference type="HOGENOM" id="CLU_057426_2_0_2"/>
<evidence type="ECO:0000256" key="4">
    <source>
        <dbReference type="ARBA" id="ARBA00010561"/>
    </source>
</evidence>
<evidence type="ECO:0000256" key="19">
    <source>
        <dbReference type="HAMAP-Rule" id="MF_00719"/>
    </source>
</evidence>
<evidence type="ECO:0000256" key="7">
    <source>
        <dbReference type="ARBA" id="ARBA00022475"/>
    </source>
</evidence>
<keyword evidence="21" id="KW-1185">Reference proteome</keyword>
<comment type="function">
    <text evidence="14 19">Joins adenosylcobinamide-GDP and alpha-ribazole to generate adenosylcobalamin (Ado-cobalamin). Also synthesizes adenosylcobalamin 5'-phosphate from adenosylcobinamide-GDP and alpha-ribazole 5'-phosphate.</text>
</comment>
<gene>
    <name evidence="19" type="primary">cobS</name>
    <name evidence="20" type="ordered locus">MSWAN_2022</name>
</gene>
<dbReference type="GeneID" id="10669540"/>
<feature type="transmembrane region" description="Helical" evidence="19">
    <location>
        <begin position="151"/>
        <end position="174"/>
    </location>
</feature>
<dbReference type="HAMAP" id="MF_00719">
    <property type="entry name" value="CobS"/>
    <property type="match status" value="1"/>
</dbReference>
<keyword evidence="13 19" id="KW-0472">Membrane</keyword>
<keyword evidence="11 19" id="KW-0460">Magnesium</keyword>
<keyword evidence="9 19" id="KW-0808">Transferase</keyword>
<dbReference type="PANTHER" id="PTHR34148:SF1">
    <property type="entry name" value="ADENOSYLCOBINAMIDE-GDP RIBAZOLETRANSFERASE"/>
    <property type="match status" value="1"/>
</dbReference>
<dbReference type="EMBL" id="CP002772">
    <property type="protein sequence ID" value="AEG19031.1"/>
    <property type="molecule type" value="Genomic_DNA"/>
</dbReference>
<dbReference type="GO" id="GO:0051073">
    <property type="term" value="F:adenosylcobinamide-GDP ribazoletransferase activity"/>
    <property type="evidence" value="ECO:0007669"/>
    <property type="project" value="UniProtKB-UniRule"/>
</dbReference>
<sequence>MKMPENKEHDDNNQCTLVKFRGIPGLVSFSTILPIHIHTSIEEMAKFTWFWPIIGGFIGIIVGTLGFLLLDVVHVSQFVAAALIYSFAIWFNGFHHLDGLIDFGDGMMVHGTPEKKIAVMRDTNIGVGGISYFLMVALITFTTIGSAPTAMIFYILFISEIAAKMGIVTCATFSNPFPNGTGRFFIESMNIKLLVASLIVTSAIGFLTFNMIGVLGIIGGLIGGTFIAVLARKNFKWATGDVLGTSNEVARMLALLIMTVVLSSLG</sequence>
<dbReference type="PANTHER" id="PTHR34148">
    <property type="entry name" value="ADENOSYLCOBINAMIDE-GDP RIBAZOLETRANSFERASE"/>
    <property type="match status" value="1"/>
</dbReference>
<protein>
    <recommendedName>
        <fullName evidence="6 19">Adenosylcobinamide-GDP ribazoletransferase</fullName>
        <ecNumber evidence="5 19">2.7.8.26</ecNumber>
    </recommendedName>
    <alternativeName>
        <fullName evidence="16 19">Cobalamin synthase</fullName>
    </alternativeName>
    <alternativeName>
        <fullName evidence="15 19">Cobalamin-5'-phosphate synthase</fullName>
    </alternativeName>
</protein>
<evidence type="ECO:0000256" key="1">
    <source>
        <dbReference type="ARBA" id="ARBA00001946"/>
    </source>
</evidence>
<comment type="similarity">
    <text evidence="4 19">Belongs to the CobS family.</text>
</comment>
<evidence type="ECO:0000313" key="21">
    <source>
        <dbReference type="Proteomes" id="UP000009231"/>
    </source>
</evidence>
<dbReference type="eggNOG" id="arCOG04338">
    <property type="taxonomic scope" value="Archaea"/>
</dbReference>
<dbReference type="GO" id="GO:0005886">
    <property type="term" value="C:plasma membrane"/>
    <property type="evidence" value="ECO:0007669"/>
    <property type="project" value="UniProtKB-SubCell"/>
</dbReference>
<dbReference type="AlphaFoldDB" id="F6D1V9"/>
<name>F6D1V9_METPW</name>
<dbReference type="STRING" id="868131.MSWAN_2022"/>
<evidence type="ECO:0000256" key="8">
    <source>
        <dbReference type="ARBA" id="ARBA00022573"/>
    </source>
</evidence>
<evidence type="ECO:0000256" key="11">
    <source>
        <dbReference type="ARBA" id="ARBA00022842"/>
    </source>
</evidence>
<evidence type="ECO:0000256" key="9">
    <source>
        <dbReference type="ARBA" id="ARBA00022679"/>
    </source>
</evidence>
<evidence type="ECO:0000256" key="10">
    <source>
        <dbReference type="ARBA" id="ARBA00022692"/>
    </source>
</evidence>
<keyword evidence="12 19" id="KW-1133">Transmembrane helix</keyword>
<dbReference type="EC" id="2.7.8.26" evidence="5 19"/>
<evidence type="ECO:0000256" key="2">
    <source>
        <dbReference type="ARBA" id="ARBA00004651"/>
    </source>
</evidence>
<dbReference type="NCBIfam" id="TIGR00317">
    <property type="entry name" value="cobS"/>
    <property type="match status" value="1"/>
</dbReference>
<dbReference type="GO" id="GO:0008818">
    <property type="term" value="F:cobalamin 5'-phosphate synthase activity"/>
    <property type="evidence" value="ECO:0007669"/>
    <property type="project" value="UniProtKB-UniRule"/>
</dbReference>
<comment type="catalytic activity">
    <reaction evidence="17 19">
        <text>alpha-ribazole + adenosylcob(III)inamide-GDP = adenosylcob(III)alamin + GMP + H(+)</text>
        <dbReference type="Rhea" id="RHEA:16049"/>
        <dbReference type="ChEBI" id="CHEBI:10329"/>
        <dbReference type="ChEBI" id="CHEBI:15378"/>
        <dbReference type="ChEBI" id="CHEBI:18408"/>
        <dbReference type="ChEBI" id="CHEBI:58115"/>
        <dbReference type="ChEBI" id="CHEBI:60487"/>
        <dbReference type="EC" id="2.7.8.26"/>
    </reaction>
</comment>
<evidence type="ECO:0000256" key="5">
    <source>
        <dbReference type="ARBA" id="ARBA00013200"/>
    </source>
</evidence>
<evidence type="ECO:0000313" key="20">
    <source>
        <dbReference type="EMBL" id="AEG19031.1"/>
    </source>
</evidence>
<feature type="transmembrane region" description="Helical" evidence="19">
    <location>
        <begin position="49"/>
        <end position="69"/>
    </location>
</feature>
<evidence type="ECO:0000256" key="13">
    <source>
        <dbReference type="ARBA" id="ARBA00023136"/>
    </source>
</evidence>
<evidence type="ECO:0000256" key="14">
    <source>
        <dbReference type="ARBA" id="ARBA00025228"/>
    </source>
</evidence>
<dbReference type="Pfam" id="PF02654">
    <property type="entry name" value="CobS"/>
    <property type="match status" value="1"/>
</dbReference>
<organism evidence="20 21">
    <name type="scientific">Methanobacterium paludis (strain DSM 25820 / JCM 18151 / SWAN1)</name>
    <dbReference type="NCBI Taxonomy" id="868131"/>
    <lineage>
        <taxon>Archaea</taxon>
        <taxon>Methanobacteriati</taxon>
        <taxon>Methanobacteriota</taxon>
        <taxon>Methanomada group</taxon>
        <taxon>Methanobacteria</taxon>
        <taxon>Methanobacteriales</taxon>
        <taxon>Methanobacteriaceae</taxon>
        <taxon>Methanobacterium</taxon>
    </lineage>
</organism>
<dbReference type="Proteomes" id="UP000009231">
    <property type="component" value="Chromosome"/>
</dbReference>
<accession>F6D1V9</accession>
<keyword evidence="7 19" id="KW-1003">Cell membrane</keyword>
<dbReference type="KEGG" id="mew:MSWAN_2022"/>
<evidence type="ECO:0000256" key="15">
    <source>
        <dbReference type="ARBA" id="ARBA00032605"/>
    </source>
</evidence>
<feature type="transmembrane region" description="Helical" evidence="19">
    <location>
        <begin position="195"/>
        <end position="228"/>
    </location>
</feature>
<reference evidence="20 21" key="1">
    <citation type="journal article" date="2014" name="Int. J. Syst. Evol. Microbiol.">
        <title>Methanobacterium paludis sp. nov. and a novel strain of Methanobacterium lacus isolated from northern peatlands.</title>
        <authorList>
            <person name="Cadillo-Quiroz H."/>
            <person name="Brauer S.L."/>
            <person name="Goodson N."/>
            <person name="Yavitt J.B."/>
            <person name="Zinder S.H."/>
        </authorList>
    </citation>
    <scope>NUCLEOTIDE SEQUENCE [LARGE SCALE GENOMIC DNA]</scope>
    <source>
        <strain evidence="21">DSM 25820 / JCM 18151 / SWAN1</strain>
    </source>
</reference>
<keyword evidence="10 19" id="KW-0812">Transmembrane</keyword>
<keyword evidence="8 19" id="KW-0169">Cobalamin biosynthesis</keyword>
<evidence type="ECO:0000256" key="3">
    <source>
        <dbReference type="ARBA" id="ARBA00004663"/>
    </source>
</evidence>
<dbReference type="RefSeq" id="WP_013826530.1">
    <property type="nucleotide sequence ID" value="NC_015574.1"/>
</dbReference>
<comment type="catalytic activity">
    <reaction evidence="18 19">
        <text>alpha-ribazole 5'-phosphate + adenosylcob(III)inamide-GDP = adenosylcob(III)alamin 5'-phosphate + GMP + H(+)</text>
        <dbReference type="Rhea" id="RHEA:23560"/>
        <dbReference type="ChEBI" id="CHEBI:15378"/>
        <dbReference type="ChEBI" id="CHEBI:57918"/>
        <dbReference type="ChEBI" id="CHEBI:58115"/>
        <dbReference type="ChEBI" id="CHEBI:60487"/>
        <dbReference type="ChEBI" id="CHEBI:60493"/>
        <dbReference type="EC" id="2.7.8.26"/>
    </reaction>
</comment>
<dbReference type="InterPro" id="IPR003805">
    <property type="entry name" value="CobS"/>
</dbReference>
<proteinExistence type="inferred from homology"/>
<evidence type="ECO:0000256" key="17">
    <source>
        <dbReference type="ARBA" id="ARBA00048623"/>
    </source>
</evidence>
<comment type="cofactor">
    <cofactor evidence="1 19">
        <name>Mg(2+)</name>
        <dbReference type="ChEBI" id="CHEBI:18420"/>
    </cofactor>
</comment>
<dbReference type="UniPathway" id="UPA00148">
    <property type="reaction ID" value="UER00238"/>
</dbReference>
<evidence type="ECO:0000256" key="16">
    <source>
        <dbReference type="ARBA" id="ARBA00032853"/>
    </source>
</evidence>
<evidence type="ECO:0000256" key="6">
    <source>
        <dbReference type="ARBA" id="ARBA00015850"/>
    </source>
</evidence>
<comment type="pathway">
    <text evidence="3 19">Cofactor biosynthesis; adenosylcobalamin biosynthesis; adenosylcobalamin from cob(II)yrinate a,c-diamide: step 7/7.</text>
</comment>
<evidence type="ECO:0000256" key="18">
    <source>
        <dbReference type="ARBA" id="ARBA00049504"/>
    </source>
</evidence>
<dbReference type="GO" id="GO:0009236">
    <property type="term" value="P:cobalamin biosynthetic process"/>
    <property type="evidence" value="ECO:0007669"/>
    <property type="project" value="UniProtKB-UniRule"/>
</dbReference>
<evidence type="ECO:0000256" key="12">
    <source>
        <dbReference type="ARBA" id="ARBA00022989"/>
    </source>
</evidence>